<evidence type="ECO:0000313" key="4">
    <source>
        <dbReference type="Proteomes" id="UP000075787"/>
    </source>
</evidence>
<feature type="region of interest" description="Disordered" evidence="1">
    <location>
        <begin position="385"/>
        <end position="407"/>
    </location>
</feature>
<organism evidence="3 4">
    <name type="scientific">Tistrella mobilis</name>
    <dbReference type="NCBI Taxonomy" id="171437"/>
    <lineage>
        <taxon>Bacteria</taxon>
        <taxon>Pseudomonadati</taxon>
        <taxon>Pseudomonadota</taxon>
        <taxon>Alphaproteobacteria</taxon>
        <taxon>Geminicoccales</taxon>
        <taxon>Geminicoccaceae</taxon>
        <taxon>Tistrella</taxon>
    </lineage>
</organism>
<comment type="caution">
    <text evidence="3">The sequence shown here is derived from an EMBL/GenBank/DDBJ whole genome shotgun (WGS) entry which is preliminary data.</text>
</comment>
<proteinExistence type="predicted"/>
<evidence type="ECO:0000256" key="2">
    <source>
        <dbReference type="SAM" id="SignalP"/>
    </source>
</evidence>
<evidence type="ECO:0008006" key="5">
    <source>
        <dbReference type="Google" id="ProtNLM"/>
    </source>
</evidence>
<evidence type="ECO:0000313" key="3">
    <source>
        <dbReference type="EMBL" id="KYO49600.1"/>
    </source>
</evidence>
<dbReference type="Pfam" id="PF10783">
    <property type="entry name" value="DUF2599"/>
    <property type="match status" value="1"/>
</dbReference>
<dbReference type="AlphaFoldDB" id="A0A162JPK2"/>
<feature type="signal peptide" evidence="2">
    <location>
        <begin position="1"/>
        <end position="31"/>
    </location>
</feature>
<dbReference type="GeneID" id="97239552"/>
<keyword evidence="2" id="KW-0732">Signal</keyword>
<gene>
    <name evidence="3" type="ORF">AUP44_16595</name>
</gene>
<accession>A0A162JPK2</accession>
<dbReference type="EMBL" id="LPZR01000224">
    <property type="protein sequence ID" value="KYO49600.1"/>
    <property type="molecule type" value="Genomic_DNA"/>
</dbReference>
<sequence length="407" mass="44171">MSRFWQHIGRLGQGLGLALVLAIAAALPAGAQSTHTASDLTDRYYNTAADCGGPSRPAFLCSGVIFRGTRYSTAYHSWDPSPTSVRTGGVSFSYLRADARFENLAFNYHNGYTVYPIFGAPSWAMDFNFVCAFPLDGATDARTDQGCGRRTDDTTNRSAPCQSIGVLTAEQWLSTYQPHNSSTGFRACGFTVADHTNPPQGTAYAFQQVIRAMNQLGPVSLGQQNEMRAATWAQGIGDKLPIESFFYLANAGDQALLDARGDQADYYRTTGRFVPVIRMTLPTANKNATFHYVDADQAIKPAAAAACPQYIERGSWTTHPGSPHLSLSLVPTDCARNVAVSAAGAVFAEVQAKFGATPQWHNPAGMAAQLSCHIEIARHKAEWNLEPDRRADSPEQTRKEDCNPPFV</sequence>
<dbReference type="InterPro" id="IPR019719">
    <property type="entry name" value="DUF2599"/>
</dbReference>
<evidence type="ECO:0000256" key="1">
    <source>
        <dbReference type="SAM" id="MobiDB-lite"/>
    </source>
</evidence>
<dbReference type="OrthoDB" id="7376645at2"/>
<name>A0A162JPK2_9PROT</name>
<feature type="chain" id="PRO_5007836067" description="DUF2599 domain-containing protein" evidence="2">
    <location>
        <begin position="32"/>
        <end position="407"/>
    </location>
</feature>
<dbReference type="RefSeq" id="WP_062770046.1">
    <property type="nucleotide sequence ID" value="NZ_CP121043.1"/>
</dbReference>
<protein>
    <recommendedName>
        <fullName evidence="5">DUF2599 domain-containing protein</fullName>
    </recommendedName>
</protein>
<dbReference type="Proteomes" id="UP000075787">
    <property type="component" value="Unassembled WGS sequence"/>
</dbReference>
<reference evidence="3 4" key="1">
    <citation type="submission" date="2015-12" db="EMBL/GenBank/DDBJ databases">
        <title>Genome sequence of Tistrella mobilis MCCC 1A02139.</title>
        <authorList>
            <person name="Lu L."/>
            <person name="Lai Q."/>
            <person name="Shao Z."/>
            <person name="Qian P."/>
        </authorList>
    </citation>
    <scope>NUCLEOTIDE SEQUENCE [LARGE SCALE GENOMIC DNA]</scope>
    <source>
        <strain evidence="3 4">MCCC 1A02139</strain>
    </source>
</reference>